<dbReference type="InterPro" id="IPR050583">
    <property type="entry name" value="Mycobacterial_A85_antigen"/>
</dbReference>
<dbReference type="InterPro" id="IPR013783">
    <property type="entry name" value="Ig-like_fold"/>
</dbReference>
<proteinExistence type="predicted"/>
<keyword evidence="3" id="KW-1185">Reference proteome</keyword>
<organism evidence="2 3">
    <name type="scientific">Steroidobacter agaridevorans</name>
    <dbReference type="NCBI Taxonomy" id="2695856"/>
    <lineage>
        <taxon>Bacteria</taxon>
        <taxon>Pseudomonadati</taxon>
        <taxon>Pseudomonadota</taxon>
        <taxon>Gammaproteobacteria</taxon>
        <taxon>Steroidobacterales</taxon>
        <taxon>Steroidobacteraceae</taxon>
        <taxon>Steroidobacter</taxon>
    </lineage>
</organism>
<name>A0A829Y536_9GAMM</name>
<evidence type="ECO:0000256" key="1">
    <source>
        <dbReference type="SAM" id="SignalP"/>
    </source>
</evidence>
<dbReference type="AlphaFoldDB" id="A0A829Y536"/>
<sequence>MKHLSIGATFLLIAQVLLATLTYGAEQSPAAAQPPVIHPDRKITFTFRAPEARSVAVAGGDGLGVGPFPMTKNADGLWSVTTPPAVPGFHYYWFVLDGIQVNDPASETFFGYGKPTSGLDVPDPAGDFYSIKDVPHGEVRERTYFSKTTGAWRRALVYTPPDYDKNTKTRYPVLFLQHGAGENETGWTRQGRAQFILDNLIAVGKAKPMIVAMDRGYTTPNTPDIRQQNMQVAFSAFEKVIVDELIPTIDASYRTIPDRDQRAMAGLSMGGMQTLFIASHHLDKFAYIASLSGPMIRNDRMGERSQIDFTGPFDTKIAYNRMFADSAAFNQRVRLLWIGVGSAEPDMFLTSIGGAVEALESAGVKLVYFKSDGTAHEWQTWRRSLNDLAPRLFR</sequence>
<evidence type="ECO:0000313" key="2">
    <source>
        <dbReference type="EMBL" id="GFE78078.1"/>
    </source>
</evidence>
<dbReference type="Proteomes" id="UP000445000">
    <property type="component" value="Unassembled WGS sequence"/>
</dbReference>
<reference evidence="3" key="1">
    <citation type="submission" date="2020-01" db="EMBL/GenBank/DDBJ databases">
        <title>'Steroidobacter agaridevorans' sp. nov., agar-degrading bacteria isolated from rhizosphere soils.</title>
        <authorList>
            <person name="Ikenaga M."/>
            <person name="Kataoka M."/>
            <person name="Murouchi A."/>
            <person name="Katsuragi S."/>
            <person name="Sakai M."/>
        </authorList>
    </citation>
    <scope>NUCLEOTIDE SEQUENCE [LARGE SCALE GENOMIC DNA]</scope>
    <source>
        <strain evidence="3">YU21-B</strain>
    </source>
</reference>
<dbReference type="PANTHER" id="PTHR48098:SF1">
    <property type="entry name" value="DIACYLGLYCEROL ACYLTRANSFERASE_MYCOLYLTRANSFERASE AG85A"/>
    <property type="match status" value="1"/>
</dbReference>
<feature type="chain" id="PRO_5032721645" description="Esterase" evidence="1">
    <location>
        <begin position="20"/>
        <end position="394"/>
    </location>
</feature>
<dbReference type="InterPro" id="IPR029058">
    <property type="entry name" value="AB_hydrolase_fold"/>
</dbReference>
<dbReference type="InterPro" id="IPR014756">
    <property type="entry name" value="Ig_E-set"/>
</dbReference>
<dbReference type="CDD" id="cd02858">
    <property type="entry name" value="E_set_Esterase_N"/>
    <property type="match status" value="1"/>
</dbReference>
<protein>
    <recommendedName>
        <fullName evidence="4">Esterase</fullName>
    </recommendedName>
</protein>
<dbReference type="GO" id="GO:0016747">
    <property type="term" value="F:acyltransferase activity, transferring groups other than amino-acyl groups"/>
    <property type="evidence" value="ECO:0007669"/>
    <property type="project" value="TreeGrafter"/>
</dbReference>
<evidence type="ECO:0000313" key="3">
    <source>
        <dbReference type="Proteomes" id="UP000445000"/>
    </source>
</evidence>
<dbReference type="SUPFAM" id="SSF81296">
    <property type="entry name" value="E set domains"/>
    <property type="match status" value="1"/>
</dbReference>
<accession>A0A829Y536</accession>
<dbReference type="RefSeq" id="WP_161810013.1">
    <property type="nucleotide sequence ID" value="NZ_BLJN01000001.1"/>
</dbReference>
<evidence type="ECO:0008006" key="4">
    <source>
        <dbReference type="Google" id="ProtNLM"/>
    </source>
</evidence>
<feature type="signal peptide" evidence="1">
    <location>
        <begin position="1"/>
        <end position="19"/>
    </location>
</feature>
<dbReference type="Pfam" id="PF00756">
    <property type="entry name" value="Esterase"/>
    <property type="match status" value="1"/>
</dbReference>
<dbReference type="Gene3D" id="3.40.50.1820">
    <property type="entry name" value="alpha/beta hydrolase"/>
    <property type="match status" value="1"/>
</dbReference>
<keyword evidence="1" id="KW-0732">Signal</keyword>
<dbReference type="SUPFAM" id="SSF53474">
    <property type="entry name" value="alpha/beta-Hydrolases"/>
    <property type="match status" value="1"/>
</dbReference>
<dbReference type="InterPro" id="IPR000801">
    <property type="entry name" value="Esterase-like"/>
</dbReference>
<dbReference type="PANTHER" id="PTHR48098">
    <property type="entry name" value="ENTEROCHELIN ESTERASE-RELATED"/>
    <property type="match status" value="1"/>
</dbReference>
<gene>
    <name evidence="2" type="ORF">GCM10011487_00780</name>
</gene>
<dbReference type="EMBL" id="BLJN01000001">
    <property type="protein sequence ID" value="GFE78078.1"/>
    <property type="molecule type" value="Genomic_DNA"/>
</dbReference>
<dbReference type="Gene3D" id="2.60.40.10">
    <property type="entry name" value="Immunoglobulins"/>
    <property type="match status" value="1"/>
</dbReference>
<comment type="caution">
    <text evidence="2">The sequence shown here is derived from an EMBL/GenBank/DDBJ whole genome shotgun (WGS) entry which is preliminary data.</text>
</comment>